<evidence type="ECO:0000313" key="3">
    <source>
        <dbReference type="Proteomes" id="UP000771736"/>
    </source>
</evidence>
<dbReference type="RefSeq" id="WP_273158103.1">
    <property type="nucleotide sequence ID" value="NZ_JABZSJ010000001.1"/>
</dbReference>
<organism evidence="2 3">
    <name type="scientific">Prevotella aurantiaca</name>
    <dbReference type="NCBI Taxonomy" id="596085"/>
    <lineage>
        <taxon>Bacteria</taxon>
        <taxon>Pseudomonadati</taxon>
        <taxon>Bacteroidota</taxon>
        <taxon>Bacteroidia</taxon>
        <taxon>Bacteroidales</taxon>
        <taxon>Prevotellaceae</taxon>
        <taxon>Prevotella</taxon>
    </lineage>
</organism>
<keyword evidence="1" id="KW-1133">Transmembrane helix</keyword>
<feature type="transmembrane region" description="Helical" evidence="1">
    <location>
        <begin position="210"/>
        <end position="228"/>
    </location>
</feature>
<protein>
    <submittedName>
        <fullName evidence="2">Uncharacterized protein</fullName>
    </submittedName>
</protein>
<dbReference type="EMBL" id="JABZSJ010000001">
    <property type="protein sequence ID" value="MBF1383318.1"/>
    <property type="molecule type" value="Genomic_DNA"/>
</dbReference>
<keyword evidence="1" id="KW-0472">Membrane</keyword>
<feature type="transmembrane region" description="Helical" evidence="1">
    <location>
        <begin position="139"/>
        <end position="163"/>
    </location>
</feature>
<evidence type="ECO:0000313" key="2">
    <source>
        <dbReference type="EMBL" id="MBF1383318.1"/>
    </source>
</evidence>
<reference evidence="2" key="1">
    <citation type="submission" date="2020-04" db="EMBL/GenBank/DDBJ databases">
        <title>Deep metagenomics examines the oral microbiome during advanced dental caries in children, revealing novel taxa and co-occurrences with host molecules.</title>
        <authorList>
            <person name="Baker J.L."/>
            <person name="Morton J.T."/>
            <person name="Dinis M."/>
            <person name="Alvarez R."/>
            <person name="Tran N.C."/>
            <person name="Knight R."/>
            <person name="Edlund A."/>
        </authorList>
    </citation>
    <scope>NUCLEOTIDE SEQUENCE</scope>
    <source>
        <strain evidence="2">JCVI_44_bin.5</strain>
    </source>
</reference>
<feature type="transmembrane region" description="Helical" evidence="1">
    <location>
        <begin position="105"/>
        <end position="127"/>
    </location>
</feature>
<comment type="caution">
    <text evidence="2">The sequence shown here is derived from an EMBL/GenBank/DDBJ whole genome shotgun (WGS) entry which is preliminary data.</text>
</comment>
<dbReference type="AlphaFoldDB" id="A0A930MY04"/>
<accession>A0A930MY04</accession>
<sequence length="239" mass="27336">MEQQSFSDSNVYMRAYAKALWQSIKKKQRNITIIALVLMFIVELFVASFRGFGSPTGHVGNYSVIESIYPIMVIACCLVASFGMSSKNQISAKRLSAFKEWLVRFGIFVVLPTLFFFICGHLIDLFVASPSWQPAPWEIGFYPLQGGCTLLIIFFLISFFFLVSTFFAKYSFVFCSVIILFFYITVPAILPKEKFWHSGWYEVSPPVIAFIIAMTVVSIVLSYIILWYNRKSETAKEVQ</sequence>
<feature type="transmembrane region" description="Helical" evidence="1">
    <location>
        <begin position="170"/>
        <end position="190"/>
    </location>
</feature>
<dbReference type="Proteomes" id="UP000771736">
    <property type="component" value="Unassembled WGS sequence"/>
</dbReference>
<gene>
    <name evidence="2" type="ORF">HXN26_00450</name>
</gene>
<proteinExistence type="predicted"/>
<name>A0A930MY04_9BACT</name>
<evidence type="ECO:0000256" key="1">
    <source>
        <dbReference type="SAM" id="Phobius"/>
    </source>
</evidence>
<feature type="transmembrane region" description="Helical" evidence="1">
    <location>
        <begin position="64"/>
        <end position="84"/>
    </location>
</feature>
<feature type="transmembrane region" description="Helical" evidence="1">
    <location>
        <begin position="31"/>
        <end position="52"/>
    </location>
</feature>
<keyword evidence="1" id="KW-0812">Transmembrane</keyword>